<reference evidence="1 2" key="1">
    <citation type="submission" date="2016-10" db="EMBL/GenBank/DDBJ databases">
        <authorList>
            <person name="de Groot N.N."/>
        </authorList>
    </citation>
    <scope>NUCLEOTIDE SEQUENCE [LARGE SCALE GENOMIC DNA]</scope>
    <source>
        <strain evidence="1 2">DSM 24677</strain>
    </source>
</reference>
<accession>A0A1H3IUD3</accession>
<dbReference type="Gene3D" id="2.60.120.10">
    <property type="entry name" value="Jelly Rolls"/>
    <property type="match status" value="1"/>
</dbReference>
<dbReference type="InterPro" id="IPR014710">
    <property type="entry name" value="RmlC-like_jellyroll"/>
</dbReference>
<dbReference type="AlphaFoldDB" id="A0A1H3IUD3"/>
<proteinExistence type="predicted"/>
<dbReference type="EMBL" id="FNPR01000001">
    <property type="protein sequence ID" value="SDY30935.1"/>
    <property type="molecule type" value="Genomic_DNA"/>
</dbReference>
<sequence length="89" mass="10047">MTQTHLEIALKELATLHRTHAELSVFCPFPDDVKRQHLAPYSIPAAELFAMQDGLDASAYPDLRDALRGLGSDMLWRETYKDSDTVRTS</sequence>
<evidence type="ECO:0000313" key="1">
    <source>
        <dbReference type="EMBL" id="SDY30935.1"/>
    </source>
</evidence>
<dbReference type="RefSeq" id="WP_089888703.1">
    <property type="nucleotide sequence ID" value="NZ_FNPR01000001.1"/>
</dbReference>
<dbReference type="Proteomes" id="UP000199026">
    <property type="component" value="Unassembled WGS sequence"/>
</dbReference>
<dbReference type="STRING" id="576131.SAMN05444486_1011260"/>
<keyword evidence="2" id="KW-1185">Reference proteome</keyword>
<dbReference type="GeneID" id="78124032"/>
<evidence type="ECO:0000313" key="2">
    <source>
        <dbReference type="Proteomes" id="UP000199026"/>
    </source>
</evidence>
<protein>
    <submittedName>
        <fullName evidence="1">Uncharacterized protein</fullName>
    </submittedName>
</protein>
<gene>
    <name evidence="1" type="ORF">SAMN05444486_1011260</name>
</gene>
<name>A0A1H3IUD3_9RHOB</name>
<dbReference type="OrthoDB" id="9083851at2"/>
<organism evidence="1 2">
    <name type="scientific">Lentibacter algarum</name>
    <dbReference type="NCBI Taxonomy" id="576131"/>
    <lineage>
        <taxon>Bacteria</taxon>
        <taxon>Pseudomonadati</taxon>
        <taxon>Pseudomonadota</taxon>
        <taxon>Alphaproteobacteria</taxon>
        <taxon>Rhodobacterales</taxon>
        <taxon>Roseobacteraceae</taxon>
        <taxon>Lentibacter</taxon>
    </lineage>
</organism>